<accession>A0A6B0UKR9</accession>
<protein>
    <submittedName>
        <fullName evidence="2">Putative secreted protein</fullName>
    </submittedName>
</protein>
<feature type="chain" id="PRO_5025573482" evidence="1">
    <location>
        <begin position="23"/>
        <end position="114"/>
    </location>
</feature>
<feature type="signal peptide" evidence="1">
    <location>
        <begin position="1"/>
        <end position="22"/>
    </location>
</feature>
<dbReference type="AlphaFoldDB" id="A0A6B0UKR9"/>
<evidence type="ECO:0000256" key="1">
    <source>
        <dbReference type="SAM" id="SignalP"/>
    </source>
</evidence>
<organism evidence="2">
    <name type="scientific">Ixodes ricinus</name>
    <name type="common">Common tick</name>
    <name type="synonym">Acarus ricinus</name>
    <dbReference type="NCBI Taxonomy" id="34613"/>
    <lineage>
        <taxon>Eukaryota</taxon>
        <taxon>Metazoa</taxon>
        <taxon>Ecdysozoa</taxon>
        <taxon>Arthropoda</taxon>
        <taxon>Chelicerata</taxon>
        <taxon>Arachnida</taxon>
        <taxon>Acari</taxon>
        <taxon>Parasitiformes</taxon>
        <taxon>Ixodida</taxon>
        <taxon>Ixodoidea</taxon>
        <taxon>Ixodidae</taxon>
        <taxon>Ixodinae</taxon>
        <taxon>Ixodes</taxon>
    </lineage>
</organism>
<keyword evidence="1" id="KW-0732">Signal</keyword>
<reference evidence="2" key="1">
    <citation type="submission" date="2019-12" db="EMBL/GenBank/DDBJ databases">
        <title>An insight into the sialome of adult female Ixodes ricinus ticks feeding for 6 days.</title>
        <authorList>
            <person name="Perner J."/>
            <person name="Ribeiro J.M.C."/>
        </authorList>
    </citation>
    <scope>NUCLEOTIDE SEQUENCE</scope>
    <source>
        <strain evidence="2">Semi-engorged</strain>
        <tissue evidence="2">Salivary glands</tissue>
    </source>
</reference>
<name>A0A6B0UKR9_IXORI</name>
<evidence type="ECO:0000313" key="2">
    <source>
        <dbReference type="EMBL" id="MXU90379.1"/>
    </source>
</evidence>
<dbReference type="EMBL" id="GIFC01008296">
    <property type="protein sequence ID" value="MXU90379.1"/>
    <property type="molecule type" value="Transcribed_RNA"/>
</dbReference>
<sequence>MTLTPRKSCFFLIILPGDLIWCHNTTQIIFCYKITYIFNKAEKRNCSKPKPAHGDQRNIEEESVSKFTWLHPTVRPVIFFSSVLFFWPHAAGVSVPFTVCRATALQLCLFRSLF</sequence>
<proteinExistence type="predicted"/>